<keyword evidence="2" id="KW-0998">Cell outer membrane</keyword>
<comment type="function">
    <text evidence="2">Involved in the storage or transport of lipids necessary for membrane maintenance under stressful conditions. Displays a binding preference for lysophospholipids.</text>
</comment>
<comment type="subunit">
    <text evidence="2">Homodimer.</text>
</comment>
<dbReference type="AlphaFoldDB" id="A0A3E1KBE8"/>
<dbReference type="InterPro" id="IPR012674">
    <property type="entry name" value="Calycin"/>
</dbReference>
<dbReference type="Gene3D" id="2.40.128.20">
    <property type="match status" value="1"/>
</dbReference>
<keyword evidence="3" id="KW-1133">Transmembrane helix</keyword>
<keyword evidence="2 3" id="KW-0472">Membrane</keyword>
<feature type="transmembrane region" description="Helical" evidence="3">
    <location>
        <begin position="20"/>
        <end position="37"/>
    </location>
</feature>
<comment type="caution">
    <text evidence="5">The sequence shown here is derived from an EMBL/GenBank/DDBJ whole genome shotgun (WGS) entry which is preliminary data.</text>
</comment>
<dbReference type="InterPro" id="IPR002446">
    <property type="entry name" value="Lipocalin_bac"/>
</dbReference>
<dbReference type="InterPro" id="IPR047202">
    <property type="entry name" value="Lipocalin_Blc-like_dom"/>
</dbReference>
<keyword evidence="6" id="KW-1185">Reference proteome</keyword>
<dbReference type="InterPro" id="IPR022271">
    <property type="entry name" value="Lipocalin_ApoD"/>
</dbReference>
<gene>
    <name evidence="5" type="ORF">DZC52_02840</name>
</gene>
<evidence type="ECO:0000256" key="1">
    <source>
        <dbReference type="ARBA" id="ARBA00006889"/>
    </source>
</evidence>
<feature type="domain" description="Lipocalin/cytosolic fatty-acid binding" evidence="4">
    <location>
        <begin position="47"/>
        <end position="193"/>
    </location>
</feature>
<keyword evidence="2" id="KW-0449">Lipoprotein</keyword>
<comment type="subcellular location">
    <subcellularLocation>
        <location evidence="2">Cell outer membrane</location>
    </subcellularLocation>
</comment>
<dbReference type="Proteomes" id="UP000260351">
    <property type="component" value="Unassembled WGS sequence"/>
</dbReference>
<keyword evidence="2" id="KW-0446">Lipid-binding</keyword>
<dbReference type="EMBL" id="QUZK01000014">
    <property type="protein sequence ID" value="RFF31944.1"/>
    <property type="molecule type" value="Genomic_DNA"/>
</dbReference>
<reference evidence="5 6" key="1">
    <citation type="submission" date="2018-08" db="EMBL/GenBank/DDBJ databases">
        <title>Wenzhouxiangella salilacus sp. nov., a novel bacterium isolated from a saline lake in Xinjiang Province, China.</title>
        <authorList>
            <person name="Han S."/>
        </authorList>
    </citation>
    <scope>NUCLEOTIDE SEQUENCE [LARGE SCALE GENOMIC DNA]</scope>
    <source>
        <strain evidence="5 6">XDB06</strain>
    </source>
</reference>
<accession>A0A3E1KBE8</accession>
<dbReference type="GO" id="GO:0009279">
    <property type="term" value="C:cell outer membrane"/>
    <property type="evidence" value="ECO:0007669"/>
    <property type="project" value="UniProtKB-SubCell"/>
</dbReference>
<sequence length="197" mass="21880">MDAQAGLSKADRLRSLKRGVTVVVLAVGGLAGSVVVADERLELVGHLDLSRYEGLWYEIARLPNRFQDQCAGDVTARYELLGDGKVRVTNRCRTPGGNWSEAVGVARRNASDGREAALEVRFAPRWLSLFPFVWGDYRVMALDGEYTHALVGSRDRKFLWILARQPVLSEAAFETMVSEAQGQGFDISRLEKTVHTQ</sequence>
<name>A0A3E1KBE8_9GAMM</name>
<dbReference type="Pfam" id="PF08212">
    <property type="entry name" value="Lipocalin_2"/>
    <property type="match status" value="1"/>
</dbReference>
<evidence type="ECO:0000256" key="3">
    <source>
        <dbReference type="SAM" id="Phobius"/>
    </source>
</evidence>
<dbReference type="PANTHER" id="PTHR10612">
    <property type="entry name" value="APOLIPOPROTEIN D"/>
    <property type="match status" value="1"/>
</dbReference>
<dbReference type="RefSeq" id="WP_116649602.1">
    <property type="nucleotide sequence ID" value="NZ_QUZK01000014.1"/>
</dbReference>
<organism evidence="5 6">
    <name type="scientific">Wenzhouxiangella sediminis</name>
    <dbReference type="NCBI Taxonomy" id="1792836"/>
    <lineage>
        <taxon>Bacteria</taxon>
        <taxon>Pseudomonadati</taxon>
        <taxon>Pseudomonadota</taxon>
        <taxon>Gammaproteobacteria</taxon>
        <taxon>Chromatiales</taxon>
        <taxon>Wenzhouxiangellaceae</taxon>
        <taxon>Wenzhouxiangella</taxon>
    </lineage>
</organism>
<dbReference type="SUPFAM" id="SSF50814">
    <property type="entry name" value="Lipocalins"/>
    <property type="match status" value="1"/>
</dbReference>
<dbReference type="CDD" id="cd19438">
    <property type="entry name" value="lipocalin_Blc-like"/>
    <property type="match status" value="1"/>
</dbReference>
<dbReference type="PROSITE" id="PS00213">
    <property type="entry name" value="LIPOCALIN"/>
    <property type="match status" value="1"/>
</dbReference>
<dbReference type="PIRSF" id="PIRSF036893">
    <property type="entry name" value="Lipocalin_ApoD"/>
    <property type="match status" value="1"/>
</dbReference>
<keyword evidence="3" id="KW-0812">Transmembrane</keyword>
<dbReference type="GO" id="GO:0006950">
    <property type="term" value="P:response to stress"/>
    <property type="evidence" value="ECO:0007669"/>
    <property type="project" value="UniProtKB-ARBA"/>
</dbReference>
<comment type="similarity">
    <text evidence="1 2">Belongs to the calycin superfamily. Lipocalin family.</text>
</comment>
<dbReference type="InterPro" id="IPR000566">
    <property type="entry name" value="Lipocln_cytosolic_FA-bd_dom"/>
</dbReference>
<evidence type="ECO:0000313" key="5">
    <source>
        <dbReference type="EMBL" id="RFF31944.1"/>
    </source>
</evidence>
<evidence type="ECO:0000313" key="6">
    <source>
        <dbReference type="Proteomes" id="UP000260351"/>
    </source>
</evidence>
<evidence type="ECO:0000259" key="4">
    <source>
        <dbReference type="Pfam" id="PF08212"/>
    </source>
</evidence>
<dbReference type="InterPro" id="IPR022272">
    <property type="entry name" value="Lipocalin_CS"/>
</dbReference>
<dbReference type="PRINTS" id="PR01171">
    <property type="entry name" value="BCTLIPOCALIN"/>
</dbReference>
<evidence type="ECO:0000256" key="2">
    <source>
        <dbReference type="PIRNR" id="PIRNR036893"/>
    </source>
</evidence>
<proteinExistence type="inferred from homology"/>
<dbReference type="PANTHER" id="PTHR10612:SF34">
    <property type="entry name" value="APOLIPOPROTEIN D"/>
    <property type="match status" value="1"/>
</dbReference>
<dbReference type="GO" id="GO:0008289">
    <property type="term" value="F:lipid binding"/>
    <property type="evidence" value="ECO:0007669"/>
    <property type="project" value="UniProtKB-UniRule"/>
</dbReference>
<dbReference type="OrthoDB" id="9793905at2"/>
<protein>
    <recommendedName>
        <fullName evidence="2">Outer membrane lipoprotein Blc</fullName>
    </recommendedName>
</protein>